<name>A0A2J5HJH1_9EURO</name>
<evidence type="ECO:0000313" key="13">
    <source>
        <dbReference type="Proteomes" id="UP000235023"/>
    </source>
</evidence>
<evidence type="ECO:0000259" key="11">
    <source>
        <dbReference type="PROSITE" id="PS51157"/>
    </source>
</evidence>
<dbReference type="InterPro" id="IPR044046">
    <property type="entry name" value="E3_ligase_UBR-like_C"/>
</dbReference>
<accession>A0A2J5HJH1</accession>
<sequence>MPTECERILGEGLRRLPARHDFRYGPQAEKDLLELLFRSLSGHNEDYLRRLFPEGLPTGPWKLAEAQGAKEGAEYTEAARGKRCGHIFRAGEATYRCVTCAADDTCVLCSRCFDASDHTGHQYQISLSSGNCGCCDCGDDEAWRLPLFCAIHTDSGDQKGKQRAQAQLPRDWVDCIRMTIARVLDYFCDVISCSPEQLRLPKTEEGIRRDEEASRLSSGWYGEAEQGEEEPEFALVLWNDEKHTIRDVANQVTRACRERDRFGNDRAHETNDIGRSVIRYSKDLPRLLEISRVIEHIKVTLTIRSARDTFREQMCGTIVEWLADIAGCSVLEDNEILRHTICEELLGPWYTGSPASNANIGLKGIDDHQRSEDPPIRTVMLTVSPQGQFILATNDDDEDEDDEDDEEIDNANDPTIHEEEVDDEDLVGAHDDDADDEDDMEIDLNRLREEVEAGGEDEDEDMIMGDTHDAVSIAETLIGYARARAANRASPPAQGHAEGEPLPPPPPPAPQEPPEQQQQQQQQQPPPPPPPSHALGSAAPETRDANQRPTSYIAIPETPSGAIRPPPGAAPAYWEVLPSAPRPGENVPAYENLWERTRLDWMVLFDLRLWKKTRTDLRDLYIGTVVNVPQFKRVMGLRLSALYTALAQLYLIADREPDHSIVNLSLQLLTTPSITEEIVVRGNFLTNVMAILYTFLTTRQVGEPSQVNPNATLAFEAGSVNNRRLYHFFLDLRYLLQSEYVQTRVRTEDQYLSQFLDLVKLSQGICPNVRAVGEHVEYEADAWISASILMREINRLCRQFCEAFRNPERDGGDHLLRAIRKATVAAVVHSSGIERKRFEQAEIKEYVRFKTLPCFDFEVDPSGQLLPRHRVVDFVVERGSISFHHALHYTLSWLLECGCNVSSALMRDVLLEAAQIANDQYLRDATLSPEDLLLSMFDYPLRVCAWLAQMKAGMWVRNGLSLRHQMLQYRGVSSRDFAYYRDIFLLQTALVTCDPSRVLASIAERFGMVDWMTRNYTPRPGGEESQIIDVAEEFVHLLVILLTDRNSLTAIDDSDGMTRENIRRDIAHVLCFKPLSFSDLSTRLSDRLLDADQFQDVLEEVANFRAPEGLNDTGTFELKPEYLALIDPYSAHYTKNQRDEAENIYKEWVAKSTGKKASDIVFEPKLRPVTTGAFADLPRFTETALFAQIVHQCLDYVMSSKERTPSIPPTRVETFLQVILHLVLAAALEDHSDEDAVSDVGQGSFVSQALTKARATQAGNLTIVGLLEKISVMTEFAACGPKIRHILKKLWQKRPRAYTSATASLQFPFDRVDTNSPAVDPDNEKEKKKKAALERQARVMAQFQQQQQNFLNSQGAIDWGEEEDDDDDFSDLEDAEAEATPETKLWKYPSGTCILCQEETSDSRLFGTFAMIQDSNIFRQTDIRDPDWVQEALHTPASLDRSAESIRPFGVAGANHTTVRRLDSTGGEVISDKVGLSKGFNAKNTQRGPVTTGCGHIMHYSCFEVYYTATRRRHTQQIARNHPENLKLNEFVCPLCKALGNAFLPITWKGKEESYPGALATGVSFDEFMSDQVPGALAQPRHHLLIHSKPAASASYQDLFADYLSRALVPPLATKVDQLMTSSLPSSTPSATSHFLPTARMPMPGIFPQAAQPEEVPVVTSPQQGPSESPMSELLEIYNRLKQTLRLNHVHSTFSHPPETINSDDLVHTDSLFQSFGYSIAAAEIQQRGVESAPGCTLLDKIPQLTLTHLRVLAESALTYAAVGCLHGTRDPHSRPAQEFQEMHRQRLCQLFVGHPSLSRSALLDDVRDIEPLLGKDIFVFLAECSLSLLPVLPMDIRHLIHLCYVAEIVKAAVTYVLWPLGLREELARHGGEAAYAAELDQTDPRYEHTRSFFGTIVAELKSNSVGRAEGSSFPAESGYVKDGVESATPGILVALRQLLSRYALSFLRKTVILLHVQHGVEFPHTGFADLEASELERLSQALQLPSLDEILASVGPARSTERAFDGVVSGWIFHWNASRSGVRIGDHKLWPSLGHPALFELVGLPKYYDSLIEEANRRRCPNTKKELTDPSICLFCGEIFCSQAVCCMQNRQGGCNQHLQRCGKNVGLFINIRKCTVLYLHRRNGSWHYAPYLDRHGEVDPGLRRNRQLILNQKRYDRLLRDVWLSHGIPATISRKLEADINNGGWETI</sequence>
<keyword evidence="5 9" id="KW-0833">Ubl conjugation pathway</keyword>
<feature type="compositionally biased region" description="Acidic residues" evidence="10">
    <location>
        <begin position="1359"/>
        <end position="1378"/>
    </location>
</feature>
<dbReference type="InterPro" id="IPR042065">
    <property type="entry name" value="E3_ELL-like"/>
</dbReference>
<dbReference type="InterPro" id="IPR036390">
    <property type="entry name" value="WH_DNA-bd_sf"/>
</dbReference>
<dbReference type="EMBL" id="KZ559600">
    <property type="protein sequence ID" value="PLN77222.1"/>
    <property type="molecule type" value="Genomic_DNA"/>
</dbReference>
<dbReference type="FunFam" id="2.10.110.30:FF:000001">
    <property type="entry name" value="E3 ubiquitin-protein ligase UBR2 isoform 1"/>
    <property type="match status" value="1"/>
</dbReference>
<feature type="region of interest" description="Disordered" evidence="10">
    <location>
        <begin position="485"/>
        <end position="547"/>
    </location>
</feature>
<keyword evidence="4 9" id="KW-0863">Zinc-finger</keyword>
<feature type="compositionally biased region" description="Low complexity" evidence="10">
    <location>
        <begin position="514"/>
        <end position="523"/>
    </location>
</feature>
<feature type="region of interest" description="Disordered" evidence="10">
    <location>
        <begin position="1358"/>
        <end position="1378"/>
    </location>
</feature>
<dbReference type="Pfam" id="PF18995">
    <property type="entry name" value="PRT6_C"/>
    <property type="match status" value="1"/>
</dbReference>
<evidence type="ECO:0000313" key="12">
    <source>
        <dbReference type="EMBL" id="PLN77222.1"/>
    </source>
</evidence>
<feature type="compositionally biased region" description="Acidic residues" evidence="10">
    <location>
        <begin position="419"/>
        <end position="439"/>
    </location>
</feature>
<dbReference type="GO" id="GO:0008270">
    <property type="term" value="F:zinc ion binding"/>
    <property type="evidence" value="ECO:0007669"/>
    <property type="project" value="UniProtKB-UniRule"/>
</dbReference>
<dbReference type="Proteomes" id="UP000235023">
    <property type="component" value="Unassembled WGS sequence"/>
</dbReference>
<feature type="zinc finger region" description="UBR-type" evidence="8">
    <location>
        <begin position="82"/>
        <end position="154"/>
    </location>
</feature>
<dbReference type="Gene3D" id="2.10.110.30">
    <property type="match status" value="1"/>
</dbReference>
<comment type="function">
    <text evidence="9">Ubiquitin ligase protein which is a component of the N-end rule pathway. Recognizes and binds to proteins bearing specific N-terminal residues that are destabilizing according to the N-end rule, leading to their ubiquitination and subsequent degradation.</text>
</comment>
<dbReference type="SMART" id="SM00396">
    <property type="entry name" value="ZnF_UBR1"/>
    <property type="match status" value="1"/>
</dbReference>
<feature type="compositionally biased region" description="Pro residues" evidence="10">
    <location>
        <begin position="501"/>
        <end position="513"/>
    </location>
</feature>
<dbReference type="OrthoDB" id="26387at2759"/>
<proteinExistence type="inferred from homology"/>
<evidence type="ECO:0000256" key="2">
    <source>
        <dbReference type="ARBA" id="ARBA00022679"/>
    </source>
</evidence>
<feature type="domain" description="UBR-type" evidence="11">
    <location>
        <begin position="82"/>
        <end position="154"/>
    </location>
</feature>
<dbReference type="CDD" id="cd16482">
    <property type="entry name" value="RING-H2_UBR1-like"/>
    <property type="match status" value="1"/>
</dbReference>
<evidence type="ECO:0000256" key="7">
    <source>
        <dbReference type="ARBA" id="ARBA00046341"/>
    </source>
</evidence>
<dbReference type="PROSITE" id="PS51157">
    <property type="entry name" value="ZF_UBR"/>
    <property type="match status" value="1"/>
</dbReference>
<evidence type="ECO:0000256" key="8">
    <source>
        <dbReference type="PROSITE-ProRule" id="PRU00508"/>
    </source>
</evidence>
<comment type="catalytic activity">
    <reaction evidence="1 9">
        <text>S-ubiquitinyl-[E2 ubiquitin-conjugating enzyme]-L-cysteine + [acceptor protein]-L-lysine = [E2 ubiquitin-conjugating enzyme]-L-cysteine + N(6)-ubiquitinyl-[acceptor protein]-L-lysine.</text>
        <dbReference type="EC" id="2.3.2.27"/>
    </reaction>
</comment>
<dbReference type="EC" id="2.3.2.27" evidence="9"/>
<evidence type="ECO:0000256" key="3">
    <source>
        <dbReference type="ARBA" id="ARBA00022723"/>
    </source>
</evidence>
<comment type="similarity">
    <text evidence="7 9">Belongs to the E3 ubiquitin-protein ligase UBR1-like family.</text>
</comment>
<organism evidence="12 13">
    <name type="scientific">Aspergillus taichungensis</name>
    <dbReference type="NCBI Taxonomy" id="482145"/>
    <lineage>
        <taxon>Eukaryota</taxon>
        <taxon>Fungi</taxon>
        <taxon>Dikarya</taxon>
        <taxon>Ascomycota</taxon>
        <taxon>Pezizomycotina</taxon>
        <taxon>Eurotiomycetes</taxon>
        <taxon>Eurotiomycetidae</taxon>
        <taxon>Eurotiales</taxon>
        <taxon>Aspergillaceae</taxon>
        <taxon>Aspergillus</taxon>
        <taxon>Aspergillus subgen. Circumdati</taxon>
    </lineage>
</organism>
<keyword evidence="13" id="KW-1185">Reference proteome</keyword>
<gene>
    <name evidence="12" type="ORF">BDW42DRAFT_196686</name>
</gene>
<dbReference type="InterPro" id="IPR003126">
    <property type="entry name" value="Znf_UBR"/>
</dbReference>
<dbReference type="InterPro" id="IPR039164">
    <property type="entry name" value="UBR1-like"/>
</dbReference>
<evidence type="ECO:0000256" key="9">
    <source>
        <dbReference type="RuleBase" id="RU366018"/>
    </source>
</evidence>
<dbReference type="GO" id="GO:0061630">
    <property type="term" value="F:ubiquitin protein ligase activity"/>
    <property type="evidence" value="ECO:0007669"/>
    <property type="project" value="UniProtKB-UniRule"/>
</dbReference>
<dbReference type="FunFam" id="1.10.10.2670:FF:000004">
    <property type="entry name" value="Ubiquitin-protein ligase E3 component (UBR1)"/>
    <property type="match status" value="1"/>
</dbReference>
<dbReference type="PANTHER" id="PTHR21497">
    <property type="entry name" value="UBIQUITIN LIGASE E3 ALPHA-RELATED"/>
    <property type="match status" value="1"/>
</dbReference>
<dbReference type="UniPathway" id="UPA00143"/>
<comment type="pathway">
    <text evidence="9">Protein modification; protein ubiquitination.</text>
</comment>
<dbReference type="GO" id="GO:0005737">
    <property type="term" value="C:cytoplasm"/>
    <property type="evidence" value="ECO:0007669"/>
    <property type="project" value="TreeGrafter"/>
</dbReference>
<dbReference type="Pfam" id="PF02207">
    <property type="entry name" value="zf-UBR"/>
    <property type="match status" value="1"/>
</dbReference>
<dbReference type="GO" id="GO:0016567">
    <property type="term" value="P:protein ubiquitination"/>
    <property type="evidence" value="ECO:0007669"/>
    <property type="project" value="UniProtKB-UniRule"/>
</dbReference>
<reference evidence="13" key="1">
    <citation type="submission" date="2017-12" db="EMBL/GenBank/DDBJ databases">
        <authorList>
            <consortium name="DOE Joint Genome Institute"/>
            <person name="Mondo S.J."/>
            <person name="Kjaerbolling I."/>
            <person name="Vesth T.C."/>
            <person name="Frisvad J.C."/>
            <person name="Nybo J.L."/>
            <person name="Theobald S."/>
            <person name="Kuo A."/>
            <person name="Bowyer P."/>
            <person name="Matsuda Y."/>
            <person name="Lyhne E.K."/>
            <person name="Kogle M.E."/>
            <person name="Clum A."/>
            <person name="Lipzen A."/>
            <person name="Salamov A."/>
            <person name="Ngan C.Y."/>
            <person name="Daum C."/>
            <person name="Chiniquy J."/>
            <person name="Barry K."/>
            <person name="LaButti K."/>
            <person name="Haridas S."/>
            <person name="Simmons B.A."/>
            <person name="Magnuson J.K."/>
            <person name="Mortensen U.H."/>
            <person name="Larsen T.O."/>
            <person name="Grigoriev I.V."/>
            <person name="Baker S.E."/>
            <person name="Andersen M.R."/>
            <person name="Nordberg H.P."/>
            <person name="Cantor M.N."/>
            <person name="Hua S.X."/>
        </authorList>
    </citation>
    <scope>NUCLEOTIDE SEQUENCE [LARGE SCALE GENOMIC DNA]</scope>
    <source>
        <strain evidence="13">IBT 19404</strain>
    </source>
</reference>
<evidence type="ECO:0000256" key="10">
    <source>
        <dbReference type="SAM" id="MobiDB-lite"/>
    </source>
</evidence>
<evidence type="ECO:0000256" key="4">
    <source>
        <dbReference type="ARBA" id="ARBA00022771"/>
    </source>
</evidence>
<dbReference type="PANTHER" id="PTHR21497:SF24">
    <property type="entry name" value="E3 UBIQUITIN-PROTEIN LIGASE UBR1"/>
    <property type="match status" value="1"/>
</dbReference>
<dbReference type="Gene3D" id="1.10.10.2670">
    <property type="entry name" value="E3 ubiquitin-protein ligase"/>
    <property type="match status" value="1"/>
</dbReference>
<keyword evidence="6 9" id="KW-0862">Zinc</keyword>
<dbReference type="Pfam" id="PF22960">
    <property type="entry name" value="WHD_UBR1"/>
    <property type="match status" value="1"/>
</dbReference>
<dbReference type="CDD" id="cd19673">
    <property type="entry name" value="UBR-box_UBR3"/>
    <property type="match status" value="1"/>
</dbReference>
<evidence type="ECO:0000256" key="1">
    <source>
        <dbReference type="ARBA" id="ARBA00000900"/>
    </source>
</evidence>
<evidence type="ECO:0000256" key="6">
    <source>
        <dbReference type="ARBA" id="ARBA00022833"/>
    </source>
</evidence>
<feature type="region of interest" description="Disordered" evidence="10">
    <location>
        <begin position="393"/>
        <end position="439"/>
    </location>
</feature>
<feature type="compositionally biased region" description="Acidic residues" evidence="10">
    <location>
        <begin position="394"/>
        <end position="410"/>
    </location>
</feature>
<dbReference type="GO" id="GO:0000151">
    <property type="term" value="C:ubiquitin ligase complex"/>
    <property type="evidence" value="ECO:0007669"/>
    <property type="project" value="TreeGrafter"/>
</dbReference>
<dbReference type="SUPFAM" id="SSF46785">
    <property type="entry name" value="Winged helix' DNA-binding domain"/>
    <property type="match status" value="1"/>
</dbReference>
<evidence type="ECO:0000256" key="5">
    <source>
        <dbReference type="ARBA" id="ARBA00022786"/>
    </source>
</evidence>
<dbReference type="InterPro" id="IPR055194">
    <property type="entry name" value="UBR1-like_WH"/>
</dbReference>
<keyword evidence="3 9" id="KW-0479">Metal-binding</keyword>
<keyword evidence="2 9" id="KW-0808">Transferase</keyword>
<protein>
    <recommendedName>
        <fullName evidence="9">E3 ubiquitin-protein ligase</fullName>
        <ecNumber evidence="9">2.3.2.27</ecNumber>
    </recommendedName>
</protein>
<dbReference type="GO" id="GO:0071596">
    <property type="term" value="P:ubiquitin-dependent protein catabolic process via the N-end rule pathway"/>
    <property type="evidence" value="ECO:0007669"/>
    <property type="project" value="UniProtKB-UniRule"/>
</dbReference>